<dbReference type="InterPro" id="IPR037171">
    <property type="entry name" value="NagB/RpiA_transferase-like"/>
</dbReference>
<name>A0ABM1BJC5_LIMPO</name>
<protein>
    <recommendedName>
        <fullName evidence="2">6-phosphogluconolactonase</fullName>
        <shortName evidence="2">6PGL</shortName>
        <ecNumber evidence="2">3.1.1.31</ecNumber>
    </recommendedName>
</protein>
<dbReference type="InterPro" id="IPR005900">
    <property type="entry name" value="6-phosphogluconolactonase_DevB"/>
</dbReference>
<gene>
    <name evidence="5" type="primary">LOC106467350</name>
</gene>
<dbReference type="Gene3D" id="3.40.50.1360">
    <property type="match status" value="1"/>
</dbReference>
<evidence type="ECO:0000313" key="4">
    <source>
        <dbReference type="Proteomes" id="UP000694941"/>
    </source>
</evidence>
<dbReference type="SUPFAM" id="SSF100950">
    <property type="entry name" value="NagB/RpiA/CoA transferase-like"/>
    <property type="match status" value="1"/>
</dbReference>
<evidence type="ECO:0000256" key="2">
    <source>
        <dbReference type="RuleBase" id="RU365095"/>
    </source>
</evidence>
<organism evidence="4 5">
    <name type="scientific">Limulus polyphemus</name>
    <name type="common">Atlantic horseshoe crab</name>
    <dbReference type="NCBI Taxonomy" id="6850"/>
    <lineage>
        <taxon>Eukaryota</taxon>
        <taxon>Metazoa</taxon>
        <taxon>Ecdysozoa</taxon>
        <taxon>Arthropoda</taxon>
        <taxon>Chelicerata</taxon>
        <taxon>Merostomata</taxon>
        <taxon>Xiphosura</taxon>
        <taxon>Limulidae</taxon>
        <taxon>Limulus</taxon>
    </lineage>
</organism>
<dbReference type="PANTHER" id="PTHR11054">
    <property type="entry name" value="6-PHOSPHOGLUCONOLACTONASE"/>
    <property type="match status" value="1"/>
</dbReference>
<dbReference type="InterPro" id="IPR006148">
    <property type="entry name" value="Glc/Gal-6P_isomerase"/>
</dbReference>
<evidence type="ECO:0000313" key="5">
    <source>
        <dbReference type="RefSeq" id="XP_013783150.1"/>
    </source>
</evidence>
<dbReference type="PANTHER" id="PTHR11054:SF0">
    <property type="entry name" value="6-PHOSPHOGLUCONOLACTONASE"/>
    <property type="match status" value="1"/>
</dbReference>
<comment type="pathway">
    <text evidence="2">Carbohydrate degradation; pentose phosphate pathway; D-ribulose 5-phosphate from D-glucose 6-phosphate (oxidative stage): step 2/3.</text>
</comment>
<proteinExistence type="inferred from homology"/>
<comment type="catalytic activity">
    <reaction evidence="2">
        <text>6-phospho-D-glucono-1,5-lactone + H2O = 6-phospho-D-gluconate + H(+)</text>
        <dbReference type="Rhea" id="RHEA:12556"/>
        <dbReference type="ChEBI" id="CHEBI:15377"/>
        <dbReference type="ChEBI" id="CHEBI:15378"/>
        <dbReference type="ChEBI" id="CHEBI:57955"/>
        <dbReference type="ChEBI" id="CHEBI:58759"/>
        <dbReference type="EC" id="3.1.1.31"/>
    </reaction>
</comment>
<accession>A0ABM1BJC5</accession>
<dbReference type="CDD" id="cd01400">
    <property type="entry name" value="6PGL"/>
    <property type="match status" value="1"/>
</dbReference>
<dbReference type="GeneID" id="106467350"/>
<dbReference type="NCBIfam" id="TIGR01198">
    <property type="entry name" value="pgl"/>
    <property type="match status" value="1"/>
</dbReference>
<evidence type="ECO:0000256" key="1">
    <source>
        <dbReference type="ARBA" id="ARBA00010662"/>
    </source>
</evidence>
<evidence type="ECO:0000259" key="3">
    <source>
        <dbReference type="Pfam" id="PF01182"/>
    </source>
</evidence>
<reference evidence="5" key="1">
    <citation type="submission" date="2025-08" db="UniProtKB">
        <authorList>
            <consortium name="RefSeq"/>
        </authorList>
    </citation>
    <scope>IDENTIFICATION</scope>
    <source>
        <tissue evidence="5">Muscle</tissue>
    </source>
</reference>
<dbReference type="RefSeq" id="XP_013783150.1">
    <property type="nucleotide sequence ID" value="XM_013927696.2"/>
</dbReference>
<dbReference type="EC" id="3.1.1.31" evidence="2"/>
<sequence length="241" mass="27119">MSTKITVCKDETEIVKELCNLIEKQSNCCLEKTNEFKVGLSGGSLIKYLVNGLPSVKTDWTKWRFFFCDERLVPFDDNESTYGAYKRDFLSHVPVLENQFVVIDPTLEVEAAAADYQQKLEKHFTMGQWPKFDLLLLGVGPDGHTCSLFPGHPLLKEDKKWVAPINDSPKPPPCRVTLTLPVLNNAHCVIFCSTGNSKARTIKRILEGNEAYPLPAALVKPREGKLHWILDEGAAECLDRN</sequence>
<keyword evidence="2" id="KW-0378">Hydrolase</keyword>
<dbReference type="Pfam" id="PF01182">
    <property type="entry name" value="Glucosamine_iso"/>
    <property type="match status" value="1"/>
</dbReference>
<comment type="function">
    <text evidence="2">Hydrolysis of 6-phosphogluconolactone to 6-phosphogluconate.</text>
</comment>
<comment type="similarity">
    <text evidence="1 2">Belongs to the glucosamine/galactosamine-6-phosphate isomerase family. 6-phosphogluconolactonase subfamily.</text>
</comment>
<keyword evidence="4" id="KW-1185">Reference proteome</keyword>
<dbReference type="Proteomes" id="UP000694941">
    <property type="component" value="Unplaced"/>
</dbReference>
<feature type="domain" description="Glucosamine/galactosamine-6-phosphate isomerase" evidence="3">
    <location>
        <begin position="10"/>
        <end position="228"/>
    </location>
</feature>
<dbReference type="InterPro" id="IPR039104">
    <property type="entry name" value="6PGL"/>
</dbReference>